<protein>
    <submittedName>
        <fullName evidence="1">Glycosyltransferase</fullName>
    </submittedName>
</protein>
<reference evidence="1" key="1">
    <citation type="submission" date="2023-06" db="EMBL/GenBank/DDBJ databases">
        <title>Cytophagales bacterium Strain LB-30, isolated from soil.</title>
        <authorList>
            <person name="Liu B."/>
        </authorList>
    </citation>
    <scope>NUCLEOTIDE SEQUENCE</scope>
    <source>
        <strain evidence="1">LB-30</strain>
    </source>
</reference>
<dbReference type="RefSeq" id="WP_320002639.1">
    <property type="nucleotide sequence ID" value="NZ_JAUHJS010000001.1"/>
</dbReference>
<evidence type="ECO:0000313" key="2">
    <source>
        <dbReference type="Proteomes" id="UP001168552"/>
    </source>
</evidence>
<sequence>MGSKKILIGSVLKPVDDTRSYEKIGMTLAQQPDCEITIVGYHSQKKAQTIQQIHLIPLFQFPRISLKRLFAPLKFFRTLLKVKPDIIIVTTYELLIVSCAFRIIFGSRIYYDVQENYALNVWHSDTLPFLLKPILYTYIRAIEYSTRPFIKGYLLAEACYKSQCGFIGAHHFLAENKYAGPVISRTKKEDNSPTHLLYSGTIAESYGVFEAINFASALNKFLPCSLTIIGYSSSSTTLDKIKQKIDNQSFITLIGGDHLVPHTQIIETISSADFGLIPYRNNPSTNTCIPTKLYEYLALQLPIICMPNPLWQALIQRHQAGIIHDFAQAPTQGIIPLLQDKFYPIPAQGVFWNEYQRLLHNFIN</sequence>
<gene>
    <name evidence="1" type="ORF">QWY31_01305</name>
</gene>
<dbReference type="Proteomes" id="UP001168552">
    <property type="component" value="Unassembled WGS sequence"/>
</dbReference>
<name>A0ABT8F0Z2_9BACT</name>
<proteinExistence type="predicted"/>
<dbReference type="SUPFAM" id="SSF53756">
    <property type="entry name" value="UDP-Glycosyltransferase/glycogen phosphorylase"/>
    <property type="match status" value="1"/>
</dbReference>
<dbReference type="EMBL" id="JAUHJS010000001">
    <property type="protein sequence ID" value="MDN4164113.1"/>
    <property type="molecule type" value="Genomic_DNA"/>
</dbReference>
<accession>A0ABT8F0Z2</accession>
<dbReference type="Gene3D" id="3.40.50.2000">
    <property type="entry name" value="Glycogen Phosphorylase B"/>
    <property type="match status" value="1"/>
</dbReference>
<comment type="caution">
    <text evidence="1">The sequence shown here is derived from an EMBL/GenBank/DDBJ whole genome shotgun (WGS) entry which is preliminary data.</text>
</comment>
<evidence type="ECO:0000313" key="1">
    <source>
        <dbReference type="EMBL" id="MDN4164113.1"/>
    </source>
</evidence>
<keyword evidence="2" id="KW-1185">Reference proteome</keyword>
<organism evidence="1 2">
    <name type="scientific">Shiella aurantiaca</name>
    <dbReference type="NCBI Taxonomy" id="3058365"/>
    <lineage>
        <taxon>Bacteria</taxon>
        <taxon>Pseudomonadati</taxon>
        <taxon>Bacteroidota</taxon>
        <taxon>Cytophagia</taxon>
        <taxon>Cytophagales</taxon>
        <taxon>Shiellaceae</taxon>
        <taxon>Shiella</taxon>
    </lineage>
</organism>